<name>A0A4Q1QNM5_9ACTN</name>
<evidence type="ECO:0000313" key="3">
    <source>
        <dbReference type="Proteomes" id="UP000289482"/>
    </source>
</evidence>
<dbReference type="EMBL" id="SDIF01000111">
    <property type="protein sequence ID" value="RXS60774.1"/>
    <property type="molecule type" value="Genomic_DNA"/>
</dbReference>
<organism evidence="2 3">
    <name type="scientific">Streptomyces sioyaensis</name>
    <dbReference type="NCBI Taxonomy" id="67364"/>
    <lineage>
        <taxon>Bacteria</taxon>
        <taxon>Bacillati</taxon>
        <taxon>Actinomycetota</taxon>
        <taxon>Actinomycetes</taxon>
        <taxon>Kitasatosporales</taxon>
        <taxon>Streptomycetaceae</taxon>
        <taxon>Streptomyces</taxon>
    </lineage>
</organism>
<feature type="region of interest" description="Disordered" evidence="1">
    <location>
        <begin position="21"/>
        <end position="44"/>
    </location>
</feature>
<protein>
    <submittedName>
        <fullName evidence="2">Uncharacterized protein</fullName>
    </submittedName>
</protein>
<gene>
    <name evidence="2" type="ORF">EST54_27410</name>
</gene>
<comment type="caution">
    <text evidence="2">The sequence shown here is derived from an EMBL/GenBank/DDBJ whole genome shotgun (WGS) entry which is preliminary data.</text>
</comment>
<dbReference type="AlphaFoldDB" id="A0A4Q1QNM5"/>
<sequence length="63" mass="6936">MKWSSRTNGVSPARTQLRAWGRISPDRAGARDGRPADPRWFLAPPGLRASPTRSFVALSRGEC</sequence>
<evidence type="ECO:0000256" key="1">
    <source>
        <dbReference type="SAM" id="MobiDB-lite"/>
    </source>
</evidence>
<dbReference type="Proteomes" id="UP000289482">
    <property type="component" value="Unassembled WGS sequence"/>
</dbReference>
<accession>A0A4Q1QNM5</accession>
<proteinExistence type="predicted"/>
<feature type="compositionally biased region" description="Basic and acidic residues" evidence="1">
    <location>
        <begin position="24"/>
        <end position="37"/>
    </location>
</feature>
<reference evidence="2 3" key="1">
    <citation type="submission" date="2019-01" db="EMBL/GenBank/DDBJ databases">
        <title>Draft genome sequences of the type strain Streptomyces sioyaensis DSM 40032 and its novel strain, TM32, a thermotolerant antibiotics-producing actinobacterium.</title>
        <authorList>
            <person name="Nakaew N."/>
            <person name="Lumyong S."/>
            <person name="Sloan W.T."/>
            <person name="Sungthong R."/>
        </authorList>
    </citation>
    <scope>NUCLEOTIDE SEQUENCE [LARGE SCALE GENOMIC DNA]</scope>
    <source>
        <strain evidence="2 3">DSM 40032</strain>
    </source>
</reference>
<keyword evidence="3" id="KW-1185">Reference proteome</keyword>
<evidence type="ECO:0000313" key="2">
    <source>
        <dbReference type="EMBL" id="RXS60774.1"/>
    </source>
</evidence>